<dbReference type="Pfam" id="PF03727">
    <property type="entry name" value="Hexokinase_2"/>
    <property type="match status" value="1"/>
</dbReference>
<gene>
    <name evidence="9" type="ORF">BU24DRAFT_431604</name>
</gene>
<reference evidence="9" key="1">
    <citation type="journal article" date="2020" name="Stud. Mycol.">
        <title>101 Dothideomycetes genomes: a test case for predicting lifestyles and emergence of pathogens.</title>
        <authorList>
            <person name="Haridas S."/>
            <person name="Albert R."/>
            <person name="Binder M."/>
            <person name="Bloem J."/>
            <person name="Labutti K."/>
            <person name="Salamov A."/>
            <person name="Andreopoulos B."/>
            <person name="Baker S."/>
            <person name="Barry K."/>
            <person name="Bills G."/>
            <person name="Bluhm B."/>
            <person name="Cannon C."/>
            <person name="Castanera R."/>
            <person name="Culley D."/>
            <person name="Daum C."/>
            <person name="Ezra D."/>
            <person name="Gonzalez J."/>
            <person name="Henrissat B."/>
            <person name="Kuo A."/>
            <person name="Liang C."/>
            <person name="Lipzen A."/>
            <person name="Lutzoni F."/>
            <person name="Magnuson J."/>
            <person name="Mondo S."/>
            <person name="Nolan M."/>
            <person name="Ohm R."/>
            <person name="Pangilinan J."/>
            <person name="Park H.-J."/>
            <person name="Ramirez L."/>
            <person name="Alfaro M."/>
            <person name="Sun H."/>
            <person name="Tritt A."/>
            <person name="Yoshinaga Y."/>
            <person name="Zwiers L.-H."/>
            <person name="Turgeon B."/>
            <person name="Goodwin S."/>
            <person name="Spatafora J."/>
            <person name="Crous P."/>
            <person name="Grigoriev I."/>
        </authorList>
    </citation>
    <scope>NUCLEOTIDE SEQUENCE</scope>
    <source>
        <strain evidence="9">CBS 175.79</strain>
    </source>
</reference>
<sequence>MTATSVENQVQYNGQVTEVLSKLSGYLNDDFLLDLASRFSETYRDLAKTSTSHFLVTPVTALPTGKEKGKFLSIDVGGTNLRVGFVELLGDLQNGTPAPIDTASQTPFKKIRRSHDRNWPIGDHLKMDKAEDLFAWIGDCIAEVIKDALDDATTSDSALESPLGEELLLGITFSFPMSQKSLSEATLLPMGKGFGITSDLNLGKMLLAGYARHIERPSGNDDANGDANSASKRRRLSRLPRIRIAAITNDTVATFASLAYAVKAKPNSRVAMGLIVGTGTNATVPMKLVDLHPAKRDDLANPDEVETVVINTEWTIQGTDKPLIDLDIKTTWDLELDANSEAPGFQPFEYMTAGRYLGEIVRLVFVEVIASEGTELPQSLNTKNAIATRFLSEVVARATDDELTKALGDQYAPISSSTSFWTPARVNLLRDIAYAVQQRSSALIAAASVGLLNCVGDIKLDRKETNGNGVGPHDEGEIEELVIAYAGGTISQYPQWRETCQRWIDTLVKKGSHANATKKVVLKEALDGGIIGAGVLASMTDDIA</sequence>
<dbReference type="GO" id="GO:0005536">
    <property type="term" value="F:D-glucose binding"/>
    <property type="evidence" value="ECO:0007669"/>
    <property type="project" value="InterPro"/>
</dbReference>
<dbReference type="PROSITE" id="PS51748">
    <property type="entry name" value="HEXOKINASE_2"/>
    <property type="match status" value="1"/>
</dbReference>
<evidence type="ECO:0000259" key="7">
    <source>
        <dbReference type="Pfam" id="PF00349"/>
    </source>
</evidence>
<evidence type="ECO:0000256" key="5">
    <source>
        <dbReference type="ARBA" id="ARBA00022840"/>
    </source>
</evidence>
<feature type="domain" description="Hexokinase N-terminal" evidence="7">
    <location>
        <begin position="27"/>
        <end position="260"/>
    </location>
</feature>
<dbReference type="OrthoDB" id="419537at2759"/>
<dbReference type="GO" id="GO:0005739">
    <property type="term" value="C:mitochondrion"/>
    <property type="evidence" value="ECO:0007669"/>
    <property type="project" value="TreeGrafter"/>
</dbReference>
<dbReference type="GO" id="GO:0001678">
    <property type="term" value="P:intracellular glucose homeostasis"/>
    <property type="evidence" value="ECO:0007669"/>
    <property type="project" value="InterPro"/>
</dbReference>
<dbReference type="GO" id="GO:0006013">
    <property type="term" value="P:mannose metabolic process"/>
    <property type="evidence" value="ECO:0007669"/>
    <property type="project" value="TreeGrafter"/>
</dbReference>
<dbReference type="UniPathway" id="UPA00109">
    <property type="reaction ID" value="UER00180"/>
</dbReference>
<keyword evidence="4 6" id="KW-0418">Kinase</keyword>
<dbReference type="GO" id="GO:0006096">
    <property type="term" value="P:glycolytic process"/>
    <property type="evidence" value="ECO:0007669"/>
    <property type="project" value="UniProtKB-UniPathway"/>
</dbReference>
<dbReference type="InterPro" id="IPR001312">
    <property type="entry name" value="Hexokinase"/>
</dbReference>
<dbReference type="PANTHER" id="PTHR19443">
    <property type="entry name" value="HEXOKINASE"/>
    <property type="match status" value="1"/>
</dbReference>
<evidence type="ECO:0000256" key="6">
    <source>
        <dbReference type="RuleBase" id="RU362007"/>
    </source>
</evidence>
<comment type="similarity">
    <text evidence="1 6">Belongs to the hexokinase family.</text>
</comment>
<keyword evidence="3 6" id="KW-0547">Nucleotide-binding</keyword>
<dbReference type="InterPro" id="IPR022672">
    <property type="entry name" value="Hexokinase_N"/>
</dbReference>
<evidence type="ECO:0000256" key="4">
    <source>
        <dbReference type="ARBA" id="ARBA00022777"/>
    </source>
</evidence>
<evidence type="ECO:0000313" key="9">
    <source>
        <dbReference type="EMBL" id="KAF2020025.1"/>
    </source>
</evidence>
<dbReference type="InterPro" id="IPR043129">
    <property type="entry name" value="ATPase_NBD"/>
</dbReference>
<keyword evidence="6" id="KW-0324">Glycolysis</keyword>
<name>A0A6A5Y3B0_9PLEO</name>
<keyword evidence="2 6" id="KW-0808">Transferase</keyword>
<dbReference type="RefSeq" id="XP_033388364.1">
    <property type="nucleotide sequence ID" value="XM_033529877.1"/>
</dbReference>
<evidence type="ECO:0000259" key="8">
    <source>
        <dbReference type="Pfam" id="PF03727"/>
    </source>
</evidence>
<dbReference type="SUPFAM" id="SSF53067">
    <property type="entry name" value="Actin-like ATPase domain"/>
    <property type="match status" value="2"/>
</dbReference>
<protein>
    <recommendedName>
        <fullName evidence="6">Phosphotransferase</fullName>
        <ecNumber evidence="6">2.7.1.-</ecNumber>
    </recommendedName>
</protein>
<dbReference type="Gene3D" id="3.40.367.20">
    <property type="match status" value="1"/>
</dbReference>
<dbReference type="CDD" id="cd24000">
    <property type="entry name" value="ASKHA_NBD_HK"/>
    <property type="match status" value="1"/>
</dbReference>
<dbReference type="Gene3D" id="3.30.420.40">
    <property type="match status" value="1"/>
</dbReference>
<evidence type="ECO:0000256" key="3">
    <source>
        <dbReference type="ARBA" id="ARBA00022741"/>
    </source>
</evidence>
<feature type="domain" description="Hexokinase C-terminal" evidence="8">
    <location>
        <begin position="272"/>
        <end position="538"/>
    </location>
</feature>
<keyword evidence="10" id="KW-1185">Reference proteome</keyword>
<dbReference type="InterPro" id="IPR022673">
    <property type="entry name" value="Hexokinase_C"/>
</dbReference>
<organism evidence="9 10">
    <name type="scientific">Aaosphaeria arxii CBS 175.79</name>
    <dbReference type="NCBI Taxonomy" id="1450172"/>
    <lineage>
        <taxon>Eukaryota</taxon>
        <taxon>Fungi</taxon>
        <taxon>Dikarya</taxon>
        <taxon>Ascomycota</taxon>
        <taxon>Pezizomycotina</taxon>
        <taxon>Dothideomycetes</taxon>
        <taxon>Pleosporomycetidae</taxon>
        <taxon>Pleosporales</taxon>
        <taxon>Pleosporales incertae sedis</taxon>
        <taxon>Aaosphaeria</taxon>
    </lineage>
</organism>
<keyword evidence="5 6" id="KW-0067">ATP-binding</keyword>
<dbReference type="EC" id="2.7.1.-" evidence="6"/>
<evidence type="ECO:0000313" key="10">
    <source>
        <dbReference type="Proteomes" id="UP000799778"/>
    </source>
</evidence>
<evidence type="ECO:0000256" key="1">
    <source>
        <dbReference type="ARBA" id="ARBA00009225"/>
    </source>
</evidence>
<dbReference type="GeneID" id="54287274"/>
<dbReference type="GO" id="GO:0005524">
    <property type="term" value="F:ATP binding"/>
    <property type="evidence" value="ECO:0007669"/>
    <property type="project" value="UniProtKB-UniRule"/>
</dbReference>
<evidence type="ECO:0000256" key="2">
    <source>
        <dbReference type="ARBA" id="ARBA00022679"/>
    </source>
</evidence>
<accession>A0A6A5Y3B0</accession>
<dbReference type="PRINTS" id="PR00475">
    <property type="entry name" value="HEXOKINASE"/>
</dbReference>
<dbReference type="GO" id="GO:0005829">
    <property type="term" value="C:cytosol"/>
    <property type="evidence" value="ECO:0007669"/>
    <property type="project" value="TreeGrafter"/>
</dbReference>
<dbReference type="GO" id="GO:0008865">
    <property type="term" value="F:fructokinase activity"/>
    <property type="evidence" value="ECO:0007669"/>
    <property type="project" value="TreeGrafter"/>
</dbReference>
<dbReference type="Proteomes" id="UP000799778">
    <property type="component" value="Unassembled WGS sequence"/>
</dbReference>
<dbReference type="Pfam" id="PF00349">
    <property type="entry name" value="Hexokinase_1"/>
    <property type="match status" value="1"/>
</dbReference>
<dbReference type="GO" id="GO:0006006">
    <property type="term" value="P:glucose metabolic process"/>
    <property type="evidence" value="ECO:0007669"/>
    <property type="project" value="TreeGrafter"/>
</dbReference>
<dbReference type="GO" id="GO:0004340">
    <property type="term" value="F:glucokinase activity"/>
    <property type="evidence" value="ECO:0007669"/>
    <property type="project" value="TreeGrafter"/>
</dbReference>
<dbReference type="GO" id="GO:0019158">
    <property type="term" value="F:mannokinase activity"/>
    <property type="evidence" value="ECO:0007669"/>
    <property type="project" value="TreeGrafter"/>
</dbReference>
<dbReference type="AlphaFoldDB" id="A0A6A5Y3B0"/>
<dbReference type="PANTHER" id="PTHR19443:SF29">
    <property type="entry name" value="PHOSPHOTRANSFERASE"/>
    <property type="match status" value="1"/>
</dbReference>
<dbReference type="EMBL" id="ML978067">
    <property type="protein sequence ID" value="KAF2020025.1"/>
    <property type="molecule type" value="Genomic_DNA"/>
</dbReference>
<proteinExistence type="inferred from homology"/>